<keyword evidence="2 6" id="KW-0288">FMN</keyword>
<protein>
    <recommendedName>
        <fullName evidence="6">FMN dependent NADH:quinone oxidoreductase</fullName>
        <ecNumber evidence="6">1.6.5.-</ecNumber>
    </recommendedName>
    <alternativeName>
        <fullName evidence="6">Azo-dye reductase</fullName>
    </alternativeName>
    <alternativeName>
        <fullName evidence="6">FMN-dependent NADH-azo compound oxidoreductase</fullName>
    </alternativeName>
    <alternativeName>
        <fullName evidence="6">FMN-dependent NADH-azoreductase</fullName>
        <ecNumber evidence="6">1.7.1.17</ecNumber>
    </alternativeName>
</protein>
<keyword evidence="1 6" id="KW-0285">Flavoprotein</keyword>
<dbReference type="AlphaFoldDB" id="A0A1I0W387"/>
<keyword evidence="3 6" id="KW-0560">Oxidoreductase</keyword>
<comment type="caution">
    <text evidence="6">Lacks conserved residue(s) required for the propagation of feature annotation.</text>
</comment>
<proteinExistence type="inferred from homology"/>
<keyword evidence="4 6" id="KW-0520">NAD</keyword>
<feature type="domain" description="Flavodoxin-like fold" evidence="7">
    <location>
        <begin position="5"/>
        <end position="198"/>
    </location>
</feature>
<evidence type="ECO:0000256" key="1">
    <source>
        <dbReference type="ARBA" id="ARBA00022630"/>
    </source>
</evidence>
<comment type="function">
    <text evidence="6">Also exhibits azoreductase activity. Catalyzes the reductive cleavage of the azo bond in aromatic azo compounds to the corresponding amines.</text>
</comment>
<comment type="catalytic activity">
    <reaction evidence="6">
        <text>2 a quinone + NADH + H(+) = 2 a 1,4-benzosemiquinone + NAD(+)</text>
        <dbReference type="Rhea" id="RHEA:65952"/>
        <dbReference type="ChEBI" id="CHEBI:15378"/>
        <dbReference type="ChEBI" id="CHEBI:57540"/>
        <dbReference type="ChEBI" id="CHEBI:57945"/>
        <dbReference type="ChEBI" id="CHEBI:132124"/>
        <dbReference type="ChEBI" id="CHEBI:134225"/>
    </reaction>
</comment>
<accession>A0A1I0W387</accession>
<dbReference type="HAMAP" id="MF_01216">
    <property type="entry name" value="Azoreductase_type1"/>
    <property type="match status" value="1"/>
</dbReference>
<dbReference type="InterPro" id="IPR029039">
    <property type="entry name" value="Flavoprotein-like_sf"/>
</dbReference>
<dbReference type="Pfam" id="PF02525">
    <property type="entry name" value="Flavodoxin_2"/>
    <property type="match status" value="1"/>
</dbReference>
<comment type="subunit">
    <text evidence="6">Homodimer.</text>
</comment>
<comment type="cofactor">
    <cofactor evidence="6">
        <name>FMN</name>
        <dbReference type="ChEBI" id="CHEBI:58210"/>
    </cofactor>
    <text evidence="6">Binds 1 FMN per subunit.</text>
</comment>
<comment type="similarity">
    <text evidence="6">Belongs to the azoreductase type 1 family.</text>
</comment>
<dbReference type="GO" id="GO:0010181">
    <property type="term" value="F:FMN binding"/>
    <property type="evidence" value="ECO:0007669"/>
    <property type="project" value="UniProtKB-UniRule"/>
</dbReference>
<feature type="binding site" evidence="6">
    <location>
        <begin position="109"/>
        <end position="112"/>
    </location>
    <ligand>
        <name>FMN</name>
        <dbReference type="ChEBI" id="CHEBI:58210"/>
    </ligand>
</feature>
<dbReference type="GO" id="GO:0009055">
    <property type="term" value="F:electron transfer activity"/>
    <property type="evidence" value="ECO:0007669"/>
    <property type="project" value="UniProtKB-UniRule"/>
</dbReference>
<evidence type="ECO:0000256" key="2">
    <source>
        <dbReference type="ARBA" id="ARBA00022643"/>
    </source>
</evidence>
<dbReference type="RefSeq" id="WP_091669122.1">
    <property type="nucleotide sequence ID" value="NZ_FOKG01000001.1"/>
</dbReference>
<dbReference type="PANTHER" id="PTHR43741:SF4">
    <property type="entry name" value="FMN-DEPENDENT NADH:QUINONE OXIDOREDUCTASE"/>
    <property type="match status" value="1"/>
</dbReference>
<comment type="catalytic activity">
    <reaction evidence="5">
        <text>N,N-dimethyl-1,4-phenylenediamine + anthranilate + 2 NAD(+) = 2-(4-dimethylaminophenyl)diazenylbenzoate + 2 NADH + 2 H(+)</text>
        <dbReference type="Rhea" id="RHEA:55872"/>
        <dbReference type="ChEBI" id="CHEBI:15378"/>
        <dbReference type="ChEBI" id="CHEBI:15783"/>
        <dbReference type="ChEBI" id="CHEBI:16567"/>
        <dbReference type="ChEBI" id="CHEBI:57540"/>
        <dbReference type="ChEBI" id="CHEBI:57945"/>
        <dbReference type="ChEBI" id="CHEBI:71579"/>
        <dbReference type="EC" id="1.7.1.17"/>
    </reaction>
    <physiologicalReaction direction="right-to-left" evidence="5">
        <dbReference type="Rhea" id="RHEA:55874"/>
    </physiologicalReaction>
</comment>
<name>A0A1I0W387_9PSEU</name>
<dbReference type="Gene3D" id="3.40.50.360">
    <property type="match status" value="1"/>
</dbReference>
<dbReference type="InterPro" id="IPR023048">
    <property type="entry name" value="NADH:quinone_OxRdtase_FMN_depd"/>
</dbReference>
<dbReference type="GO" id="GO:0016655">
    <property type="term" value="F:oxidoreductase activity, acting on NAD(P)H, quinone or similar compound as acceptor"/>
    <property type="evidence" value="ECO:0007669"/>
    <property type="project" value="InterPro"/>
</dbReference>
<gene>
    <name evidence="6" type="primary">azoR</name>
    <name evidence="8" type="ORF">SAMN05216266_101685</name>
</gene>
<dbReference type="EC" id="1.6.5.-" evidence="6"/>
<organism evidence="8 9">
    <name type="scientific">Amycolatopsis marina</name>
    <dbReference type="NCBI Taxonomy" id="490629"/>
    <lineage>
        <taxon>Bacteria</taxon>
        <taxon>Bacillati</taxon>
        <taxon>Actinomycetota</taxon>
        <taxon>Actinomycetes</taxon>
        <taxon>Pseudonocardiales</taxon>
        <taxon>Pseudonocardiaceae</taxon>
        <taxon>Amycolatopsis</taxon>
    </lineage>
</organism>
<comment type="function">
    <text evidence="6">Quinone reductase that provides resistance to thiol-specific stress caused by electrophilic quinones.</text>
</comment>
<dbReference type="InterPro" id="IPR050104">
    <property type="entry name" value="FMN-dep_NADH:Q_OxRdtase_AzoR1"/>
</dbReference>
<dbReference type="PANTHER" id="PTHR43741">
    <property type="entry name" value="FMN-DEPENDENT NADH-AZOREDUCTASE 1"/>
    <property type="match status" value="1"/>
</dbReference>
<evidence type="ECO:0000313" key="9">
    <source>
        <dbReference type="Proteomes" id="UP000243799"/>
    </source>
</evidence>
<dbReference type="Proteomes" id="UP000243799">
    <property type="component" value="Unassembled WGS sequence"/>
</dbReference>
<evidence type="ECO:0000256" key="3">
    <source>
        <dbReference type="ARBA" id="ARBA00023002"/>
    </source>
</evidence>
<feature type="binding site" evidence="6">
    <location>
        <position position="12"/>
    </location>
    <ligand>
        <name>FMN</name>
        <dbReference type="ChEBI" id="CHEBI:58210"/>
    </ligand>
</feature>
<keyword evidence="9" id="KW-1185">Reference proteome</keyword>
<dbReference type="STRING" id="490629.SAMN05216266_101685"/>
<dbReference type="EMBL" id="FOKG01000001">
    <property type="protein sequence ID" value="SFA82817.1"/>
    <property type="molecule type" value="Genomic_DNA"/>
</dbReference>
<dbReference type="OrthoDB" id="9805013at2"/>
<sequence>MPPLNLLHLDSSARANSFSRQLSRAFADAWTSAQPDGQYVYRDLAATPTPSIGQGWTEICDELLRQQITDPAQYPAVVHTPAQQDAWAIVRPLLDELLAADAILIGAPMYNFSIPAALKAWIDQVTFPRMSLAPRTFVIAGARGGSYQPDTPRFAFDHHESYLRDFIDGHYGVDDVTFINAELVNTLVDPALEHLAHAHEASVAAATARVPEVVADITERRATS</sequence>
<evidence type="ECO:0000256" key="6">
    <source>
        <dbReference type="HAMAP-Rule" id="MF_01216"/>
    </source>
</evidence>
<reference evidence="9" key="1">
    <citation type="submission" date="2016-10" db="EMBL/GenBank/DDBJ databases">
        <authorList>
            <person name="Varghese N."/>
            <person name="Submissions S."/>
        </authorList>
    </citation>
    <scope>NUCLEOTIDE SEQUENCE [LARGE SCALE GENOMIC DNA]</scope>
    <source>
        <strain evidence="9">CGMCC 4.3568</strain>
    </source>
</reference>
<evidence type="ECO:0000259" key="7">
    <source>
        <dbReference type="Pfam" id="PF02525"/>
    </source>
</evidence>
<dbReference type="SUPFAM" id="SSF52218">
    <property type="entry name" value="Flavoproteins"/>
    <property type="match status" value="1"/>
</dbReference>
<evidence type="ECO:0000313" key="8">
    <source>
        <dbReference type="EMBL" id="SFA82817.1"/>
    </source>
</evidence>
<dbReference type="InterPro" id="IPR003680">
    <property type="entry name" value="Flavodoxin_fold"/>
</dbReference>
<evidence type="ECO:0000256" key="4">
    <source>
        <dbReference type="ARBA" id="ARBA00023027"/>
    </source>
</evidence>
<evidence type="ECO:0000256" key="5">
    <source>
        <dbReference type="ARBA" id="ARBA00048542"/>
    </source>
</evidence>
<dbReference type="GO" id="GO:0016652">
    <property type="term" value="F:oxidoreductase activity, acting on NAD(P)H as acceptor"/>
    <property type="evidence" value="ECO:0007669"/>
    <property type="project" value="UniProtKB-UniRule"/>
</dbReference>
<dbReference type="EC" id="1.7.1.17" evidence="6"/>
<feature type="binding site" evidence="6">
    <location>
        <begin position="17"/>
        <end position="19"/>
    </location>
    <ligand>
        <name>FMN</name>
        <dbReference type="ChEBI" id="CHEBI:58210"/>
    </ligand>
</feature>